<organism evidence="1 2">
    <name type="scientific">Dallia pectoralis</name>
    <name type="common">Alaska blackfish</name>
    <dbReference type="NCBI Taxonomy" id="75939"/>
    <lineage>
        <taxon>Eukaryota</taxon>
        <taxon>Metazoa</taxon>
        <taxon>Chordata</taxon>
        <taxon>Craniata</taxon>
        <taxon>Vertebrata</taxon>
        <taxon>Euteleostomi</taxon>
        <taxon>Actinopterygii</taxon>
        <taxon>Neopterygii</taxon>
        <taxon>Teleostei</taxon>
        <taxon>Protacanthopterygii</taxon>
        <taxon>Esociformes</taxon>
        <taxon>Umbridae</taxon>
        <taxon>Dallia</taxon>
    </lineage>
</organism>
<name>A0ACC2H4Y4_DALPE</name>
<keyword evidence="2" id="KW-1185">Reference proteome</keyword>
<reference evidence="1" key="1">
    <citation type="submission" date="2021-05" db="EMBL/GenBank/DDBJ databases">
        <authorList>
            <person name="Pan Q."/>
            <person name="Jouanno E."/>
            <person name="Zahm M."/>
            <person name="Klopp C."/>
            <person name="Cabau C."/>
            <person name="Louis A."/>
            <person name="Berthelot C."/>
            <person name="Parey E."/>
            <person name="Roest Crollius H."/>
            <person name="Montfort J."/>
            <person name="Robinson-Rechavi M."/>
            <person name="Bouchez O."/>
            <person name="Lampietro C."/>
            <person name="Lopez Roques C."/>
            <person name="Donnadieu C."/>
            <person name="Postlethwait J."/>
            <person name="Bobe J."/>
            <person name="Dillon D."/>
            <person name="Chandos A."/>
            <person name="von Hippel F."/>
            <person name="Guiguen Y."/>
        </authorList>
    </citation>
    <scope>NUCLEOTIDE SEQUENCE</scope>
    <source>
        <strain evidence="1">YG-Jan2019</strain>
    </source>
</reference>
<accession>A0ACC2H4Y4</accession>
<evidence type="ECO:0000313" key="1">
    <source>
        <dbReference type="EMBL" id="KAJ8010806.1"/>
    </source>
</evidence>
<dbReference type="EMBL" id="CM055733">
    <property type="protein sequence ID" value="KAJ8010806.1"/>
    <property type="molecule type" value="Genomic_DNA"/>
</dbReference>
<dbReference type="Proteomes" id="UP001157502">
    <property type="component" value="Chromosome 6"/>
</dbReference>
<evidence type="ECO:0000313" key="2">
    <source>
        <dbReference type="Proteomes" id="UP001157502"/>
    </source>
</evidence>
<sequence>MRRQHRVSYTHRTGEEKLYVVEWKCVSTQACDGLEMIDVIGSACVASLRGAILVPHGFLKQMCCEGTCFGNFLGNL</sequence>
<gene>
    <name evidence="1" type="ORF">DPEC_G00078960</name>
</gene>
<proteinExistence type="predicted"/>
<comment type="caution">
    <text evidence="1">The sequence shown here is derived from an EMBL/GenBank/DDBJ whole genome shotgun (WGS) entry which is preliminary data.</text>
</comment>
<protein>
    <submittedName>
        <fullName evidence="1">Uncharacterized protein</fullName>
    </submittedName>
</protein>